<dbReference type="AlphaFoldDB" id="G2JAL1"/>
<dbReference type="SMART" id="SM00833">
    <property type="entry name" value="CobW_C"/>
    <property type="match status" value="1"/>
</dbReference>
<evidence type="ECO:0000256" key="1">
    <source>
        <dbReference type="ARBA" id="ARBA00022741"/>
    </source>
</evidence>
<evidence type="ECO:0000259" key="8">
    <source>
        <dbReference type="SMART" id="SM00833"/>
    </source>
</evidence>
<comment type="catalytic activity">
    <reaction evidence="6">
        <text>GTP + H2O = GDP + phosphate + H(+)</text>
        <dbReference type="Rhea" id="RHEA:19669"/>
        <dbReference type="ChEBI" id="CHEBI:15377"/>
        <dbReference type="ChEBI" id="CHEBI:15378"/>
        <dbReference type="ChEBI" id="CHEBI:37565"/>
        <dbReference type="ChEBI" id="CHEBI:43474"/>
        <dbReference type="ChEBI" id="CHEBI:58189"/>
    </reaction>
    <physiologicalReaction direction="left-to-right" evidence="6">
        <dbReference type="Rhea" id="RHEA:19670"/>
    </physiologicalReaction>
</comment>
<dbReference type="Pfam" id="PF02492">
    <property type="entry name" value="cobW"/>
    <property type="match status" value="1"/>
</dbReference>
<dbReference type="Gene3D" id="3.30.1220.10">
    <property type="entry name" value="CobW-like, C-terminal domain"/>
    <property type="match status" value="1"/>
</dbReference>
<feature type="compositionally biased region" description="Polar residues" evidence="7">
    <location>
        <begin position="228"/>
        <end position="238"/>
    </location>
</feature>
<evidence type="ECO:0000256" key="4">
    <source>
        <dbReference type="ARBA" id="ARBA00034320"/>
    </source>
</evidence>
<dbReference type="GO" id="GO:0000166">
    <property type="term" value="F:nucleotide binding"/>
    <property type="evidence" value="ECO:0007669"/>
    <property type="project" value="UniProtKB-KW"/>
</dbReference>
<name>G2JAL1_9BURK</name>
<evidence type="ECO:0000256" key="7">
    <source>
        <dbReference type="SAM" id="MobiDB-lite"/>
    </source>
</evidence>
<dbReference type="EMBL" id="CAFB01000048">
    <property type="protein sequence ID" value="CCD29813.1"/>
    <property type="molecule type" value="Genomic_DNA"/>
</dbReference>
<keyword evidence="3" id="KW-0143">Chaperone</keyword>
<protein>
    <submittedName>
        <fullName evidence="9">Cobalamin synthesis protein</fullName>
    </submittedName>
</protein>
<dbReference type="InterPro" id="IPR003495">
    <property type="entry name" value="CobW/HypB/UreG_nucleotide-bd"/>
</dbReference>
<sequence>MIQLPLPITIVTGFLGAGKTTLLSNLLRETKKRRLAIVVNEFGEASIDGALLRDDSPGDRVQVQDVANGLLAYGEDRVFMPLMAQLHARRALIDHVVIETSGLAAPSAVMERLQSDDVLAERFVLDASLAIVDTPLLLAGQFDASASDAAANSIADLFCQQLSHADIVVLNKIDGLDKHALIEAETRIRALAPSVRFIELAYQARLESQLTLGLHLHTAAQPIHAHRQPTSTQASSGLSRPLDGHSHSGLAPHLHGLTTHTHFHEHDPGWQSFVLNCPQPQNEAALMRALAQVSSDQAVMRVKGFVYIEGACRPLLVQGVRTRIRAYDEPRHIAHSRASPCNNQAQQSPSELVFIGYHINRESVAETLRRFTTTDWH</sequence>
<feature type="domain" description="CobW C-terminal" evidence="8">
    <location>
        <begin position="270"/>
        <end position="372"/>
    </location>
</feature>
<dbReference type="SUPFAM" id="SSF90002">
    <property type="entry name" value="Hypothetical protein YjiA, C-terminal domain"/>
    <property type="match status" value="1"/>
</dbReference>
<keyword evidence="1" id="KW-0547">Nucleotide-binding</keyword>
<evidence type="ECO:0000256" key="5">
    <source>
        <dbReference type="ARBA" id="ARBA00045658"/>
    </source>
</evidence>
<feature type="region of interest" description="Disordered" evidence="7">
    <location>
        <begin position="223"/>
        <end position="251"/>
    </location>
</feature>
<comment type="function">
    <text evidence="5">Zinc chaperone that directly transfers zinc cofactor to target proteins, thereby activating them. Zinc is transferred from the CXCC motif in the GTPase domain to the zinc binding site in target proteins in a process requiring GTP hydrolysis.</text>
</comment>
<dbReference type="PANTHER" id="PTHR13748">
    <property type="entry name" value="COBW-RELATED"/>
    <property type="match status" value="1"/>
</dbReference>
<dbReference type="CDD" id="cd03112">
    <property type="entry name" value="CobW-like"/>
    <property type="match status" value="1"/>
</dbReference>
<dbReference type="InterPro" id="IPR036627">
    <property type="entry name" value="CobW-likC_sf"/>
</dbReference>
<comment type="caution">
    <text evidence="9">The sequence shown here is derived from an EMBL/GenBank/DDBJ whole genome shotgun (WGS) entry which is preliminary data.</text>
</comment>
<keyword evidence="2" id="KW-0378">Hydrolase</keyword>
<proteinExistence type="inferred from homology"/>
<evidence type="ECO:0000313" key="9">
    <source>
        <dbReference type="EMBL" id="CCD29813.1"/>
    </source>
</evidence>
<evidence type="ECO:0000256" key="6">
    <source>
        <dbReference type="ARBA" id="ARBA00049117"/>
    </source>
</evidence>
<organism evidence="9 10">
    <name type="scientific">Candidatus Glomeribacter gigasporarum BEG34</name>
    <dbReference type="NCBI Taxonomy" id="1070319"/>
    <lineage>
        <taxon>Bacteria</taxon>
        <taxon>Pseudomonadati</taxon>
        <taxon>Pseudomonadota</taxon>
        <taxon>Betaproteobacteria</taxon>
        <taxon>Burkholderiales</taxon>
        <taxon>Burkholderiaceae</taxon>
        <taxon>Candidatus Glomeribacter</taxon>
    </lineage>
</organism>
<dbReference type="eggNOG" id="COG0523">
    <property type="taxonomic scope" value="Bacteria"/>
</dbReference>
<gene>
    <name evidence="9" type="primary">cobW</name>
    <name evidence="9" type="ORF">CAGGBEG34_300013</name>
</gene>
<dbReference type="GO" id="GO:0005737">
    <property type="term" value="C:cytoplasm"/>
    <property type="evidence" value="ECO:0007669"/>
    <property type="project" value="TreeGrafter"/>
</dbReference>
<evidence type="ECO:0000256" key="3">
    <source>
        <dbReference type="ARBA" id="ARBA00023186"/>
    </source>
</evidence>
<dbReference type="InterPro" id="IPR051316">
    <property type="entry name" value="Zinc-reg_GTPase_activator"/>
</dbReference>
<dbReference type="InterPro" id="IPR011629">
    <property type="entry name" value="CobW-like_C"/>
</dbReference>
<dbReference type="Pfam" id="PF07683">
    <property type="entry name" value="CobW_C"/>
    <property type="match status" value="1"/>
</dbReference>
<dbReference type="STRING" id="1070319.CAGGBEG34_300013"/>
<dbReference type="GO" id="GO:0016787">
    <property type="term" value="F:hydrolase activity"/>
    <property type="evidence" value="ECO:0007669"/>
    <property type="project" value="UniProtKB-KW"/>
</dbReference>
<dbReference type="Proteomes" id="UP000054051">
    <property type="component" value="Unassembled WGS sequence"/>
</dbReference>
<reference evidence="9 10" key="1">
    <citation type="submission" date="2011-08" db="EMBL/GenBank/DDBJ databases">
        <title>The genome of the obligate endobacterium of an arbuscular mycorrhizal fungus reveals an interphylum network of nutritional interactions.</title>
        <authorList>
            <person name="Ghignone S."/>
            <person name="Salvioli A."/>
            <person name="Anca I."/>
            <person name="Lumini E."/>
            <person name="Ortu G."/>
            <person name="Petiti L."/>
            <person name="Cruveiller S."/>
            <person name="Bianciotto V."/>
            <person name="Piffanelli P."/>
            <person name="Lanfranco L."/>
            <person name="Bonfante P."/>
        </authorList>
    </citation>
    <scope>NUCLEOTIDE SEQUENCE [LARGE SCALE GENOMIC DNA]</scope>
    <source>
        <strain evidence="9 10">BEG34</strain>
    </source>
</reference>
<dbReference type="InterPro" id="IPR027417">
    <property type="entry name" value="P-loop_NTPase"/>
</dbReference>
<dbReference type="RefSeq" id="WP_006682943.1">
    <property type="nucleotide sequence ID" value="NZ_CAFB01000048.1"/>
</dbReference>
<dbReference type="SUPFAM" id="SSF52540">
    <property type="entry name" value="P-loop containing nucleoside triphosphate hydrolases"/>
    <property type="match status" value="1"/>
</dbReference>
<comment type="similarity">
    <text evidence="4">Belongs to the SIMIBI class G3E GTPase family. ZNG1 subfamily.</text>
</comment>
<keyword evidence="10" id="KW-1185">Reference proteome</keyword>
<evidence type="ECO:0000313" key="10">
    <source>
        <dbReference type="Proteomes" id="UP000054051"/>
    </source>
</evidence>
<evidence type="ECO:0000256" key="2">
    <source>
        <dbReference type="ARBA" id="ARBA00022801"/>
    </source>
</evidence>
<accession>G2JAL1</accession>
<dbReference type="PANTHER" id="PTHR13748:SF62">
    <property type="entry name" value="COBW DOMAIN-CONTAINING PROTEIN"/>
    <property type="match status" value="1"/>
</dbReference>
<dbReference type="Gene3D" id="3.40.50.300">
    <property type="entry name" value="P-loop containing nucleotide triphosphate hydrolases"/>
    <property type="match status" value="1"/>
</dbReference>